<dbReference type="PANTHER" id="PTHR44080:SF6">
    <property type="entry name" value="CHROMOSOME UNDETERMINED SCAFFOLD_30, WHOLE GENOME SHOTGUN SEQUENCE"/>
    <property type="match status" value="1"/>
</dbReference>
<dbReference type="GO" id="GO:0008270">
    <property type="term" value="F:zinc ion binding"/>
    <property type="evidence" value="ECO:0007669"/>
    <property type="project" value="UniProtKB-KW"/>
</dbReference>
<dbReference type="Proteomes" id="UP000688137">
    <property type="component" value="Unassembled WGS sequence"/>
</dbReference>
<dbReference type="InterPro" id="IPR017907">
    <property type="entry name" value="Znf_RING_CS"/>
</dbReference>
<keyword evidence="3" id="KW-0862">Zinc</keyword>
<evidence type="ECO:0000313" key="6">
    <source>
        <dbReference type="EMBL" id="CAD8057149.1"/>
    </source>
</evidence>
<evidence type="ECO:0000313" key="7">
    <source>
        <dbReference type="Proteomes" id="UP000688137"/>
    </source>
</evidence>
<dbReference type="PANTHER" id="PTHR44080">
    <property type="entry name" value="E3 UBIQUITIN-PROTEIN LIGASE COP1"/>
    <property type="match status" value="1"/>
</dbReference>
<dbReference type="EMBL" id="CAJJDM010000023">
    <property type="protein sequence ID" value="CAD8057149.1"/>
    <property type="molecule type" value="Genomic_DNA"/>
</dbReference>
<feature type="domain" description="RING-type" evidence="5">
    <location>
        <begin position="62"/>
        <end position="99"/>
    </location>
</feature>
<organism evidence="6 7">
    <name type="scientific">Paramecium primaurelia</name>
    <dbReference type="NCBI Taxonomy" id="5886"/>
    <lineage>
        <taxon>Eukaryota</taxon>
        <taxon>Sar</taxon>
        <taxon>Alveolata</taxon>
        <taxon>Ciliophora</taxon>
        <taxon>Intramacronucleata</taxon>
        <taxon>Oligohymenophorea</taxon>
        <taxon>Peniculida</taxon>
        <taxon>Parameciidae</taxon>
        <taxon>Paramecium</taxon>
    </lineage>
</organism>
<gene>
    <name evidence="6" type="ORF">PPRIM_AZ9-3.1.T0250289</name>
</gene>
<dbReference type="AlphaFoldDB" id="A0A8S1KPE6"/>
<dbReference type="InterPro" id="IPR042755">
    <property type="entry name" value="COP1"/>
</dbReference>
<dbReference type="SMART" id="SM00184">
    <property type="entry name" value="RING"/>
    <property type="match status" value="1"/>
</dbReference>
<dbReference type="CDD" id="cd20104">
    <property type="entry name" value="MBT_PHF20L1-like"/>
    <property type="match status" value="1"/>
</dbReference>
<dbReference type="PROSITE" id="PS50089">
    <property type="entry name" value="ZF_RING_2"/>
    <property type="match status" value="1"/>
</dbReference>
<dbReference type="Pfam" id="PF13923">
    <property type="entry name" value="zf-C3HC4_2"/>
    <property type="match status" value="1"/>
</dbReference>
<dbReference type="InterPro" id="IPR001841">
    <property type="entry name" value="Znf_RING"/>
</dbReference>
<keyword evidence="7" id="KW-1185">Reference proteome</keyword>
<proteinExistence type="predicted"/>
<name>A0A8S1KPE6_PARPR</name>
<comment type="caution">
    <text evidence="6">The sequence shown here is derived from an EMBL/GenBank/DDBJ whole genome shotgun (WGS) entry which is preliminary data.</text>
</comment>
<accession>A0A8S1KPE6</accession>
<evidence type="ECO:0000256" key="2">
    <source>
        <dbReference type="ARBA" id="ARBA00022771"/>
    </source>
</evidence>
<dbReference type="PROSITE" id="PS00518">
    <property type="entry name" value="ZF_RING_1"/>
    <property type="match status" value="1"/>
</dbReference>
<evidence type="ECO:0000256" key="1">
    <source>
        <dbReference type="ARBA" id="ARBA00022723"/>
    </source>
</evidence>
<sequence length="293" mass="34743">MKKNQNKSCLQINNNQKLSSYLNQENRQLNMIIIKRDQAVLQFEQIQVFELDRKFKEENLRCIICSDYFQKFTLTFCGHSFCYLCIFEHLLKSHKCPSCFTTIKGLQFIYCKTIDGFIQSQVVISSQKNNDQYLSRKKDLKVWKAKKKIQTFNIGDQVDILDTEHIWCVGKILNIIQKKKENQILVHYEGWNKVYDECISIQSPRLSPKGLFTNRKDILLYQPSINQNTMQNYIRQLEHQQTRQTGLLNYLFFQQQNQNQNYIMAIESADRSTLSNLLSLVIYIREMSNDQNS</sequence>
<dbReference type="OMA" id="CYLCIFE"/>
<keyword evidence="1" id="KW-0479">Metal-binding</keyword>
<dbReference type="GO" id="GO:0061630">
    <property type="term" value="F:ubiquitin protein ligase activity"/>
    <property type="evidence" value="ECO:0007669"/>
    <property type="project" value="InterPro"/>
</dbReference>
<evidence type="ECO:0000259" key="5">
    <source>
        <dbReference type="PROSITE" id="PS50089"/>
    </source>
</evidence>
<evidence type="ECO:0000256" key="4">
    <source>
        <dbReference type="PROSITE-ProRule" id="PRU00175"/>
    </source>
</evidence>
<protein>
    <recommendedName>
        <fullName evidence="5">RING-type domain-containing protein</fullName>
    </recommendedName>
</protein>
<evidence type="ECO:0000256" key="3">
    <source>
        <dbReference type="ARBA" id="ARBA00022833"/>
    </source>
</evidence>
<keyword evidence="2 4" id="KW-0863">Zinc-finger</keyword>
<reference evidence="6" key="1">
    <citation type="submission" date="2021-01" db="EMBL/GenBank/DDBJ databases">
        <authorList>
            <consortium name="Genoscope - CEA"/>
            <person name="William W."/>
        </authorList>
    </citation>
    <scope>NUCLEOTIDE SEQUENCE</scope>
</reference>